<keyword evidence="2" id="KW-1185">Reference proteome</keyword>
<dbReference type="PANTHER" id="PTHR46579:SF1">
    <property type="entry name" value="F5_8 TYPE C DOMAIN-CONTAINING PROTEIN"/>
    <property type="match status" value="1"/>
</dbReference>
<dbReference type="Proteomes" id="UP000708208">
    <property type="component" value="Unassembled WGS sequence"/>
</dbReference>
<reference evidence="1" key="1">
    <citation type="submission" date="2021-06" db="EMBL/GenBank/DDBJ databases">
        <authorList>
            <person name="Hodson N. C."/>
            <person name="Mongue J. A."/>
            <person name="Jaron S. K."/>
        </authorList>
    </citation>
    <scope>NUCLEOTIDE SEQUENCE</scope>
</reference>
<evidence type="ECO:0000313" key="1">
    <source>
        <dbReference type="EMBL" id="CAG7815063.1"/>
    </source>
</evidence>
<dbReference type="EMBL" id="CAJVCH010334696">
    <property type="protein sequence ID" value="CAG7815063.1"/>
    <property type="molecule type" value="Genomic_DNA"/>
</dbReference>
<organism evidence="1 2">
    <name type="scientific">Allacma fusca</name>
    <dbReference type="NCBI Taxonomy" id="39272"/>
    <lineage>
        <taxon>Eukaryota</taxon>
        <taxon>Metazoa</taxon>
        <taxon>Ecdysozoa</taxon>
        <taxon>Arthropoda</taxon>
        <taxon>Hexapoda</taxon>
        <taxon>Collembola</taxon>
        <taxon>Symphypleona</taxon>
        <taxon>Sminthuridae</taxon>
        <taxon>Allacma</taxon>
    </lineage>
</organism>
<gene>
    <name evidence="1" type="ORF">AFUS01_LOCUS25766</name>
</gene>
<proteinExistence type="predicted"/>
<sequence>MLLSDENITQIDLSYCEDVLRSFVKQTENLYGTEYCTFNLPILLHATTCVRNWGPLWSYSAFQFENYNGILNNLFNGSNRVVEQIKSRTLELMEIQRRGKKMFKNTTAQDFFRSMMWSKTFAKQSRKTSDDIIFLGPFKKYSFSVEEQRKLHDVFGMPLAFGDSFRRCIVHGKVYSRSDQATAKRNNSVIATNDGKMWLIHKLIYIGLSGGKGVAIASRIHGQPSIVNSYLTVVTQIDDAWSFVNLTEICRQKFILVEVADNKFKYLIRIPNVVELE</sequence>
<dbReference type="PANTHER" id="PTHR46579">
    <property type="entry name" value="F5/8 TYPE C DOMAIN-CONTAINING PROTEIN-RELATED"/>
    <property type="match status" value="1"/>
</dbReference>
<dbReference type="OrthoDB" id="7761718at2759"/>
<comment type="caution">
    <text evidence="1">The sequence shown here is derived from an EMBL/GenBank/DDBJ whole genome shotgun (WGS) entry which is preliminary data.</text>
</comment>
<dbReference type="AlphaFoldDB" id="A0A8J2KE94"/>
<name>A0A8J2KE94_9HEXA</name>
<protein>
    <submittedName>
        <fullName evidence="1">Uncharacterized protein</fullName>
    </submittedName>
</protein>
<evidence type="ECO:0000313" key="2">
    <source>
        <dbReference type="Proteomes" id="UP000708208"/>
    </source>
</evidence>
<accession>A0A8J2KE94</accession>